<keyword evidence="2 3" id="KW-0697">Rotamase</keyword>
<dbReference type="InterPro" id="IPR001179">
    <property type="entry name" value="PPIase_FKBP_dom"/>
</dbReference>
<feature type="domain" description="PPIase FKBP-type" evidence="6">
    <location>
        <begin position="66"/>
        <end position="161"/>
    </location>
</feature>
<gene>
    <name evidence="7" type="ORF">DXN04_23955</name>
</gene>
<dbReference type="SUPFAM" id="SSF54534">
    <property type="entry name" value="FKBP-like"/>
    <property type="match status" value="1"/>
</dbReference>
<evidence type="ECO:0000313" key="7">
    <source>
        <dbReference type="EMBL" id="RFM32726.1"/>
    </source>
</evidence>
<evidence type="ECO:0000256" key="2">
    <source>
        <dbReference type="ARBA" id="ARBA00023110"/>
    </source>
</evidence>
<dbReference type="AlphaFoldDB" id="A0A3E1NXR2"/>
<name>A0A3E1NXR2_9BACT</name>
<evidence type="ECO:0000256" key="5">
    <source>
        <dbReference type="SAM" id="SignalP"/>
    </source>
</evidence>
<evidence type="ECO:0000256" key="1">
    <source>
        <dbReference type="ARBA" id="ARBA00000971"/>
    </source>
</evidence>
<comment type="caution">
    <text evidence="7">The sequence shown here is derived from an EMBL/GenBank/DDBJ whole genome shotgun (WGS) entry which is preliminary data.</text>
</comment>
<dbReference type="Proteomes" id="UP000261174">
    <property type="component" value="Unassembled WGS sequence"/>
</dbReference>
<dbReference type="PROSITE" id="PS50059">
    <property type="entry name" value="FKBP_PPIASE"/>
    <property type="match status" value="1"/>
</dbReference>
<dbReference type="RefSeq" id="WP_116855918.1">
    <property type="nucleotide sequence ID" value="NZ_QTJV01000009.1"/>
</dbReference>
<accession>A0A3E1NXR2</accession>
<reference evidence="7 8" key="1">
    <citation type="submission" date="2018-08" db="EMBL/GenBank/DDBJ databases">
        <title>Chitinophaga sp. K20C18050901, a novel bacterium isolated from forest soil.</title>
        <authorList>
            <person name="Wang C."/>
        </authorList>
    </citation>
    <scope>NUCLEOTIDE SEQUENCE [LARGE SCALE GENOMIC DNA]</scope>
    <source>
        <strain evidence="7 8">K20C18050901</strain>
    </source>
</reference>
<evidence type="ECO:0000256" key="4">
    <source>
        <dbReference type="RuleBase" id="RU003915"/>
    </source>
</evidence>
<sequence length="161" mass="17499">MKLFLQSILFLLCLTACSASSDNDLISNDPGSISSQDYAIQSYISAHGLEMKRDANGLYYKIIEGGDSTRIMTLNSIPTLIYTRSNLKDSLLDASFGSTDFDGRQLKDHIAGWQIGLRKIGKGGTIFMIIPSRLGFGDVAVGNIIPANTVLVCTVQLVDFK</sequence>
<comment type="similarity">
    <text evidence="4">Belongs to the FKBP-type PPIase family.</text>
</comment>
<dbReference type="Pfam" id="PF00254">
    <property type="entry name" value="FKBP_C"/>
    <property type="match status" value="1"/>
</dbReference>
<keyword evidence="5" id="KW-0732">Signal</keyword>
<organism evidence="7 8">
    <name type="scientific">Chitinophaga silvisoli</name>
    <dbReference type="NCBI Taxonomy" id="2291814"/>
    <lineage>
        <taxon>Bacteria</taxon>
        <taxon>Pseudomonadati</taxon>
        <taxon>Bacteroidota</taxon>
        <taxon>Chitinophagia</taxon>
        <taxon>Chitinophagales</taxon>
        <taxon>Chitinophagaceae</taxon>
        <taxon>Chitinophaga</taxon>
    </lineage>
</organism>
<evidence type="ECO:0000256" key="3">
    <source>
        <dbReference type="PROSITE-ProRule" id="PRU00277"/>
    </source>
</evidence>
<dbReference type="EC" id="5.2.1.8" evidence="4"/>
<keyword evidence="3 4" id="KW-0413">Isomerase</keyword>
<dbReference type="OrthoDB" id="9814548at2"/>
<feature type="signal peptide" evidence="5">
    <location>
        <begin position="1"/>
        <end position="21"/>
    </location>
</feature>
<protein>
    <recommendedName>
        <fullName evidence="4">Peptidyl-prolyl cis-trans isomerase</fullName>
        <ecNumber evidence="4">5.2.1.8</ecNumber>
    </recommendedName>
</protein>
<feature type="chain" id="PRO_5017825412" description="Peptidyl-prolyl cis-trans isomerase" evidence="5">
    <location>
        <begin position="22"/>
        <end position="161"/>
    </location>
</feature>
<proteinExistence type="inferred from homology"/>
<dbReference type="Gene3D" id="3.10.50.40">
    <property type="match status" value="1"/>
</dbReference>
<evidence type="ECO:0000259" key="6">
    <source>
        <dbReference type="PROSITE" id="PS50059"/>
    </source>
</evidence>
<comment type="catalytic activity">
    <reaction evidence="1 3 4">
        <text>[protein]-peptidylproline (omega=180) = [protein]-peptidylproline (omega=0)</text>
        <dbReference type="Rhea" id="RHEA:16237"/>
        <dbReference type="Rhea" id="RHEA-COMP:10747"/>
        <dbReference type="Rhea" id="RHEA-COMP:10748"/>
        <dbReference type="ChEBI" id="CHEBI:83833"/>
        <dbReference type="ChEBI" id="CHEBI:83834"/>
        <dbReference type="EC" id="5.2.1.8"/>
    </reaction>
</comment>
<dbReference type="EMBL" id="QTJV01000009">
    <property type="protein sequence ID" value="RFM32726.1"/>
    <property type="molecule type" value="Genomic_DNA"/>
</dbReference>
<dbReference type="GO" id="GO:0003755">
    <property type="term" value="F:peptidyl-prolyl cis-trans isomerase activity"/>
    <property type="evidence" value="ECO:0007669"/>
    <property type="project" value="UniProtKB-UniRule"/>
</dbReference>
<evidence type="ECO:0000313" key="8">
    <source>
        <dbReference type="Proteomes" id="UP000261174"/>
    </source>
</evidence>
<keyword evidence="8" id="KW-1185">Reference proteome</keyword>
<dbReference type="InterPro" id="IPR046357">
    <property type="entry name" value="PPIase_dom_sf"/>
</dbReference>